<evidence type="ECO:0000256" key="4">
    <source>
        <dbReference type="ARBA" id="ARBA00022692"/>
    </source>
</evidence>
<dbReference type="EMBL" id="KE651167">
    <property type="protein sequence ID" value="EEB09085.1"/>
    <property type="molecule type" value="Genomic_DNA"/>
</dbReference>
<evidence type="ECO:0000256" key="6">
    <source>
        <dbReference type="ARBA" id="ARBA00023065"/>
    </source>
</evidence>
<dbReference type="RefSeq" id="XP_002175378.1">
    <property type="nucleotide sequence ID" value="XM_002175342.2"/>
</dbReference>
<proteinExistence type="inferred from homology"/>
<dbReference type="HOGENOM" id="CLU_013430_12_2_1"/>
<evidence type="ECO:0000259" key="8">
    <source>
        <dbReference type="Pfam" id="PF01545"/>
    </source>
</evidence>
<keyword evidence="7" id="KW-0472">Membrane</keyword>
<name>B6K6D1_SCHJY</name>
<keyword evidence="6" id="KW-0406">Ion transport</keyword>
<dbReference type="OrthoDB" id="435980at2759"/>
<dbReference type="GO" id="GO:0098771">
    <property type="term" value="P:inorganic ion homeostasis"/>
    <property type="evidence" value="ECO:0007669"/>
    <property type="project" value="UniProtKB-ARBA"/>
</dbReference>
<dbReference type="Proteomes" id="UP000001744">
    <property type="component" value="Unassembled WGS sequence"/>
</dbReference>
<keyword evidence="11" id="KW-1185">Reference proteome</keyword>
<dbReference type="GO" id="GO:0030003">
    <property type="term" value="P:intracellular monoatomic cation homeostasis"/>
    <property type="evidence" value="ECO:0007669"/>
    <property type="project" value="UniProtKB-ARBA"/>
</dbReference>
<dbReference type="NCBIfam" id="TIGR01297">
    <property type="entry name" value="CDF"/>
    <property type="match status" value="1"/>
</dbReference>
<dbReference type="STRING" id="402676.B6K6D1"/>
<dbReference type="GeneID" id="7052523"/>
<dbReference type="JaponicusDB" id="SJAG_04260">
    <property type="gene designation" value="mmt1"/>
</dbReference>
<keyword evidence="4" id="KW-0812">Transmembrane</keyword>
<dbReference type="InterPro" id="IPR058533">
    <property type="entry name" value="Cation_efflux_TM"/>
</dbReference>
<dbReference type="Pfam" id="PF01545">
    <property type="entry name" value="Cation_efflux"/>
    <property type="match status" value="1"/>
</dbReference>
<keyword evidence="3" id="KW-0813">Transport</keyword>
<evidence type="ECO:0000313" key="10">
    <source>
        <dbReference type="JaponicusDB" id="SJAG_04260"/>
    </source>
</evidence>
<evidence type="ECO:0000313" key="11">
    <source>
        <dbReference type="Proteomes" id="UP000001744"/>
    </source>
</evidence>
<dbReference type="SUPFAM" id="SSF161111">
    <property type="entry name" value="Cation efflux protein transmembrane domain-like"/>
    <property type="match status" value="1"/>
</dbReference>
<evidence type="ECO:0000313" key="9">
    <source>
        <dbReference type="EMBL" id="EEB09085.1"/>
    </source>
</evidence>
<dbReference type="AlphaFoldDB" id="B6K6D1"/>
<organism evidence="9 11">
    <name type="scientific">Schizosaccharomyces japonicus (strain yFS275 / FY16936)</name>
    <name type="common">Fission yeast</name>
    <dbReference type="NCBI Taxonomy" id="402676"/>
    <lineage>
        <taxon>Eukaryota</taxon>
        <taxon>Fungi</taxon>
        <taxon>Dikarya</taxon>
        <taxon>Ascomycota</taxon>
        <taxon>Taphrinomycotina</taxon>
        <taxon>Schizosaccharomycetes</taxon>
        <taxon>Schizosaccharomycetales</taxon>
        <taxon>Schizosaccharomycetaceae</taxon>
        <taxon>Schizosaccharomyces</taxon>
    </lineage>
</organism>
<feature type="domain" description="Cation efflux protein transmembrane" evidence="8">
    <location>
        <begin position="67"/>
        <end position="284"/>
    </location>
</feature>
<dbReference type="FunFam" id="1.20.1510.10:FF:000013">
    <property type="entry name" value="Cation efflux family protein"/>
    <property type="match status" value="1"/>
</dbReference>
<dbReference type="GO" id="GO:0016020">
    <property type="term" value="C:membrane"/>
    <property type="evidence" value="ECO:0000318"/>
    <property type="project" value="GO_Central"/>
</dbReference>
<dbReference type="InterPro" id="IPR002524">
    <property type="entry name" value="Cation_efflux"/>
</dbReference>
<evidence type="ECO:0000256" key="3">
    <source>
        <dbReference type="ARBA" id="ARBA00022448"/>
    </source>
</evidence>
<evidence type="ECO:0000256" key="1">
    <source>
        <dbReference type="ARBA" id="ARBA00004141"/>
    </source>
</evidence>
<comment type="subcellular location">
    <subcellularLocation>
        <location evidence="1">Membrane</location>
        <topology evidence="1">Multi-pass membrane protein</topology>
    </subcellularLocation>
</comment>
<dbReference type="Gene3D" id="1.20.1510.10">
    <property type="entry name" value="Cation efflux protein transmembrane domain"/>
    <property type="match status" value="1"/>
</dbReference>
<dbReference type="VEuPathDB" id="FungiDB:SJAG_04260"/>
<gene>
    <name evidence="10" type="primary">mmt1</name>
    <name evidence="9" type="ORF">SJAG_04260</name>
</gene>
<dbReference type="PANTHER" id="PTHR43840:SF15">
    <property type="entry name" value="MITOCHONDRIAL METAL TRANSPORTER 1-RELATED"/>
    <property type="match status" value="1"/>
</dbReference>
<comment type="similarity">
    <text evidence="2">Belongs to the cation diffusion facilitator (CDF) transporter (TC 2.A.4) family. SLC30A subfamily.</text>
</comment>
<dbReference type="PANTHER" id="PTHR43840">
    <property type="entry name" value="MITOCHONDRIAL METAL TRANSPORTER 1-RELATED"/>
    <property type="match status" value="1"/>
</dbReference>
<evidence type="ECO:0000256" key="7">
    <source>
        <dbReference type="ARBA" id="ARBA00023136"/>
    </source>
</evidence>
<dbReference type="OMA" id="DVMIHIN"/>
<dbReference type="eggNOG" id="KOG1485">
    <property type="taxonomic scope" value="Eukaryota"/>
</dbReference>
<dbReference type="InterPro" id="IPR050291">
    <property type="entry name" value="CDF_Transporter"/>
</dbReference>
<keyword evidence="5" id="KW-1133">Transmembrane helix</keyword>
<evidence type="ECO:0000256" key="2">
    <source>
        <dbReference type="ARBA" id="ARBA00008873"/>
    </source>
</evidence>
<reference evidence="9 11" key="1">
    <citation type="journal article" date="2011" name="Science">
        <title>Comparative functional genomics of the fission yeasts.</title>
        <authorList>
            <person name="Rhind N."/>
            <person name="Chen Z."/>
            <person name="Yassour M."/>
            <person name="Thompson D.A."/>
            <person name="Haas B.J."/>
            <person name="Habib N."/>
            <person name="Wapinski I."/>
            <person name="Roy S."/>
            <person name="Lin M.F."/>
            <person name="Heiman D.I."/>
            <person name="Young S.K."/>
            <person name="Furuya K."/>
            <person name="Guo Y."/>
            <person name="Pidoux A."/>
            <person name="Chen H.M."/>
            <person name="Robbertse B."/>
            <person name="Goldberg J.M."/>
            <person name="Aoki K."/>
            <person name="Bayne E.H."/>
            <person name="Berlin A.M."/>
            <person name="Desjardins C.A."/>
            <person name="Dobbs E."/>
            <person name="Dukaj L."/>
            <person name="Fan L."/>
            <person name="FitzGerald M.G."/>
            <person name="French C."/>
            <person name="Gujja S."/>
            <person name="Hansen K."/>
            <person name="Keifenheim D."/>
            <person name="Levin J.Z."/>
            <person name="Mosher R.A."/>
            <person name="Mueller C.A."/>
            <person name="Pfiffner J."/>
            <person name="Priest M."/>
            <person name="Russ C."/>
            <person name="Smialowska A."/>
            <person name="Swoboda P."/>
            <person name="Sykes S.M."/>
            <person name="Vaughn M."/>
            <person name="Vengrova S."/>
            <person name="Yoder R."/>
            <person name="Zeng Q."/>
            <person name="Allshire R."/>
            <person name="Baulcombe D."/>
            <person name="Birren B.W."/>
            <person name="Brown W."/>
            <person name="Ekwall K."/>
            <person name="Kellis M."/>
            <person name="Leatherwood J."/>
            <person name="Levin H."/>
            <person name="Margalit H."/>
            <person name="Martienssen R."/>
            <person name="Nieduszynski C.A."/>
            <person name="Spatafora J.W."/>
            <person name="Friedman N."/>
            <person name="Dalgaard J.Z."/>
            <person name="Baumann P."/>
            <person name="Niki H."/>
            <person name="Regev A."/>
            <person name="Nusbaum C."/>
        </authorList>
    </citation>
    <scope>NUCLEOTIDE SEQUENCE [LARGE SCALE GENOMIC DNA]</scope>
    <source>
        <strain evidence="11">yFS275 / FY16936</strain>
    </source>
</reference>
<accession>B6K6D1</accession>
<protein>
    <submittedName>
        <fullName evidence="9">Iron ion transporter</fullName>
    </submittedName>
</protein>
<dbReference type="GO" id="GO:0005739">
    <property type="term" value="C:mitochondrion"/>
    <property type="evidence" value="ECO:0007669"/>
    <property type="project" value="UniProtKB-ARBA"/>
</dbReference>
<evidence type="ECO:0000256" key="5">
    <source>
        <dbReference type="ARBA" id="ARBA00022989"/>
    </source>
</evidence>
<sequence>MSVRLLLREFVIAKPQRPFALGLRDFSTRNCLSHAHHDHSHGEEEESILFAETLKKNPRSEEVRLTWLGLYSNVALAIGKGLGGILFHSNVLMADAAHQLGDTLSDIVTLFSLRFCRKKPTKRFPLGFGKFEMLGSLGVSGMLLGTASIIALSSVNNLYAQLSTNPVVTENLHLLTDAHSHSHTASVMTHPVLTVSLAFASVVVKEWLFQKTSKLAKKTESNVLAANAWHHRADAMTSVVALITLVGTQICHAPWLDPAAGCLVSLFVFKAGLASTKNATARLLDCAPSEVVQGKVRSCVQAYDKFPCTVLAVTGNAYGVHVSVNVPSNIDFTEACQTADQLRQNILSAIPTLVACQVTPLVEGCKQYEHWKDVFPPEEEHSHHH</sequence>
<dbReference type="GO" id="GO:0008324">
    <property type="term" value="F:monoatomic cation transmembrane transporter activity"/>
    <property type="evidence" value="ECO:0000318"/>
    <property type="project" value="GO_Central"/>
</dbReference>
<dbReference type="InterPro" id="IPR027469">
    <property type="entry name" value="Cation_efflux_TMD_sf"/>
</dbReference>